<name>A0A068YDQ2_ECHMU</name>
<keyword evidence="2" id="KW-1185">Reference proteome</keyword>
<dbReference type="AlphaFoldDB" id="A0A068YDQ2"/>
<sequence length="83" mass="9763">MRMIDIADEGIKSTSETHFGENRSNIQHFGRWTSWRESISLQAAWAKPKVKLRRRPVSLRRIGLSAYSRDRTAPWNSLFSRYP</sequence>
<evidence type="ECO:0000313" key="2">
    <source>
        <dbReference type="Proteomes" id="UP000017246"/>
    </source>
</evidence>
<accession>A0A068YDQ2</accession>
<reference evidence="1" key="1">
    <citation type="journal article" date="2013" name="Nature">
        <title>The genomes of four tapeworm species reveal adaptations to parasitism.</title>
        <authorList>
            <person name="Tsai I.J."/>
            <person name="Zarowiecki M."/>
            <person name="Holroyd N."/>
            <person name="Garciarrubio A."/>
            <person name="Sanchez-Flores A."/>
            <person name="Brooks K.L."/>
            <person name="Tracey A."/>
            <person name="Bobes R.J."/>
            <person name="Fragoso G."/>
            <person name="Sciutto E."/>
            <person name="Aslett M."/>
            <person name="Beasley H."/>
            <person name="Bennett H.M."/>
            <person name="Cai J."/>
            <person name="Camicia F."/>
            <person name="Clark R."/>
            <person name="Cucher M."/>
            <person name="De Silva N."/>
            <person name="Day T.A."/>
            <person name="Deplazes P."/>
            <person name="Estrada K."/>
            <person name="Fernandez C."/>
            <person name="Holland P.W."/>
            <person name="Hou J."/>
            <person name="Hu S."/>
            <person name="Huckvale T."/>
            <person name="Hung S.S."/>
            <person name="Kamenetzky L."/>
            <person name="Keane J.A."/>
            <person name="Kiss F."/>
            <person name="Koziol U."/>
            <person name="Lambert O."/>
            <person name="Liu K."/>
            <person name="Luo X."/>
            <person name="Luo Y."/>
            <person name="Macchiaroli N."/>
            <person name="Nichol S."/>
            <person name="Paps J."/>
            <person name="Parkinson J."/>
            <person name="Pouchkina-Stantcheva N."/>
            <person name="Riddiford N."/>
            <person name="Rosenzvit M."/>
            <person name="Salinas G."/>
            <person name="Wasmuth J.D."/>
            <person name="Zamanian M."/>
            <person name="Zheng Y."/>
            <person name="Cai X."/>
            <person name="Soberon X."/>
            <person name="Olson P.D."/>
            <person name="Laclette J.P."/>
            <person name="Brehm K."/>
            <person name="Berriman M."/>
            <person name="Garciarrubio A."/>
            <person name="Bobes R.J."/>
            <person name="Fragoso G."/>
            <person name="Sanchez-Flores A."/>
            <person name="Estrada K."/>
            <person name="Cevallos M.A."/>
            <person name="Morett E."/>
            <person name="Gonzalez V."/>
            <person name="Portillo T."/>
            <person name="Ochoa-Leyva A."/>
            <person name="Jose M.V."/>
            <person name="Sciutto E."/>
            <person name="Landa A."/>
            <person name="Jimenez L."/>
            <person name="Valdes V."/>
            <person name="Carrero J.C."/>
            <person name="Larralde C."/>
            <person name="Morales-Montor J."/>
            <person name="Limon-Lason J."/>
            <person name="Soberon X."/>
            <person name="Laclette J.P."/>
        </authorList>
    </citation>
    <scope>NUCLEOTIDE SEQUENCE [LARGE SCALE GENOMIC DNA]</scope>
</reference>
<reference evidence="1" key="2">
    <citation type="submission" date="2015-11" db="EMBL/GenBank/DDBJ databases">
        <authorList>
            <person name="Zhang Y."/>
            <person name="Guo Z."/>
        </authorList>
    </citation>
    <scope>NUCLEOTIDE SEQUENCE</scope>
</reference>
<evidence type="ECO:0000313" key="1">
    <source>
        <dbReference type="EMBL" id="CDS40345.1"/>
    </source>
</evidence>
<protein>
    <submittedName>
        <fullName evidence="1">Expressed protein</fullName>
    </submittedName>
</protein>
<proteinExistence type="predicted"/>
<gene>
    <name evidence="1" type="ORF">EmuJ_000792200</name>
</gene>
<organism evidence="1 2">
    <name type="scientific">Echinococcus multilocularis</name>
    <name type="common">Fox tapeworm</name>
    <dbReference type="NCBI Taxonomy" id="6211"/>
    <lineage>
        <taxon>Eukaryota</taxon>
        <taxon>Metazoa</taxon>
        <taxon>Spiralia</taxon>
        <taxon>Lophotrochozoa</taxon>
        <taxon>Platyhelminthes</taxon>
        <taxon>Cestoda</taxon>
        <taxon>Eucestoda</taxon>
        <taxon>Cyclophyllidea</taxon>
        <taxon>Taeniidae</taxon>
        <taxon>Echinococcus</taxon>
    </lineage>
</organism>
<dbReference type="EMBL" id="LN902841">
    <property type="protein sequence ID" value="CDS40345.1"/>
    <property type="molecule type" value="Genomic_DNA"/>
</dbReference>
<dbReference type="Proteomes" id="UP000017246">
    <property type="component" value="Unassembled WGS sequence"/>
</dbReference>